<dbReference type="EMBL" id="JARK01001338">
    <property type="protein sequence ID" value="EYC32709.1"/>
    <property type="molecule type" value="Genomic_DNA"/>
</dbReference>
<protein>
    <submittedName>
        <fullName evidence="2">Uncharacterized protein</fullName>
    </submittedName>
</protein>
<dbReference type="AlphaFoldDB" id="A0A016VYN7"/>
<sequence length="77" mass="8381">MSESMLHNAKSQHSSSCSIQHTCGSRKQKDRGSVMAPHRAASPPNEKDRGSVMAPSRAASPPDGKVDECDEWTTMLR</sequence>
<name>A0A016VYN7_9BILA</name>
<proteinExistence type="predicted"/>
<evidence type="ECO:0000256" key="1">
    <source>
        <dbReference type="SAM" id="MobiDB-lite"/>
    </source>
</evidence>
<keyword evidence="3" id="KW-1185">Reference proteome</keyword>
<reference evidence="3" key="1">
    <citation type="journal article" date="2015" name="Nat. Genet.">
        <title>The genome and transcriptome of the zoonotic hookworm Ancylostoma ceylanicum identify infection-specific gene families.</title>
        <authorList>
            <person name="Schwarz E.M."/>
            <person name="Hu Y."/>
            <person name="Antoshechkin I."/>
            <person name="Miller M.M."/>
            <person name="Sternberg P.W."/>
            <person name="Aroian R.V."/>
        </authorList>
    </citation>
    <scope>NUCLEOTIDE SEQUENCE</scope>
    <source>
        <strain evidence="3">HY135</strain>
    </source>
</reference>
<organism evidence="2 3">
    <name type="scientific">Ancylostoma ceylanicum</name>
    <dbReference type="NCBI Taxonomy" id="53326"/>
    <lineage>
        <taxon>Eukaryota</taxon>
        <taxon>Metazoa</taxon>
        <taxon>Ecdysozoa</taxon>
        <taxon>Nematoda</taxon>
        <taxon>Chromadorea</taxon>
        <taxon>Rhabditida</taxon>
        <taxon>Rhabditina</taxon>
        <taxon>Rhabditomorpha</taxon>
        <taxon>Strongyloidea</taxon>
        <taxon>Ancylostomatidae</taxon>
        <taxon>Ancylostomatinae</taxon>
        <taxon>Ancylostoma</taxon>
    </lineage>
</organism>
<evidence type="ECO:0000313" key="3">
    <source>
        <dbReference type="Proteomes" id="UP000024635"/>
    </source>
</evidence>
<feature type="region of interest" description="Disordered" evidence="1">
    <location>
        <begin position="1"/>
        <end position="77"/>
    </location>
</feature>
<comment type="caution">
    <text evidence="2">The sequence shown here is derived from an EMBL/GenBank/DDBJ whole genome shotgun (WGS) entry which is preliminary data.</text>
</comment>
<accession>A0A016VYN7</accession>
<gene>
    <name evidence="2" type="primary">Acey_s0002.g1056</name>
    <name evidence="2" type="ORF">Y032_0002g1056</name>
</gene>
<dbReference type="Proteomes" id="UP000024635">
    <property type="component" value="Unassembled WGS sequence"/>
</dbReference>
<feature type="compositionally biased region" description="Polar residues" evidence="1">
    <location>
        <begin position="1"/>
        <end position="23"/>
    </location>
</feature>
<evidence type="ECO:0000313" key="2">
    <source>
        <dbReference type="EMBL" id="EYC32709.1"/>
    </source>
</evidence>